<dbReference type="GO" id="GO:0005634">
    <property type="term" value="C:nucleus"/>
    <property type="evidence" value="ECO:0007669"/>
    <property type="project" value="UniProtKB-SubCell"/>
</dbReference>
<dbReference type="Pfam" id="PF00010">
    <property type="entry name" value="HLH"/>
    <property type="match status" value="1"/>
</dbReference>
<proteinExistence type="inferred from homology"/>
<feature type="domain" description="BHLH" evidence="7">
    <location>
        <begin position="370"/>
        <end position="419"/>
    </location>
</feature>
<keyword evidence="3" id="KW-0805">Transcription regulation</keyword>
<dbReference type="OrthoDB" id="2017571at2759"/>
<dbReference type="PANTHER" id="PTHR45914:SF12">
    <property type="entry name" value="TRANSCRIPTION FACTOR BHLH87"/>
    <property type="match status" value="1"/>
</dbReference>
<feature type="compositionally biased region" description="Polar residues" evidence="6">
    <location>
        <begin position="211"/>
        <end position="230"/>
    </location>
</feature>
<dbReference type="GO" id="GO:0003700">
    <property type="term" value="F:DNA-binding transcription factor activity"/>
    <property type="evidence" value="ECO:0007669"/>
    <property type="project" value="InterPro"/>
</dbReference>
<evidence type="ECO:0000256" key="6">
    <source>
        <dbReference type="SAM" id="MobiDB-lite"/>
    </source>
</evidence>
<evidence type="ECO:0000256" key="2">
    <source>
        <dbReference type="ARBA" id="ARBA00005510"/>
    </source>
</evidence>
<evidence type="ECO:0000256" key="4">
    <source>
        <dbReference type="ARBA" id="ARBA00023163"/>
    </source>
</evidence>
<dbReference type="Proteomes" id="UP000797356">
    <property type="component" value="Chromosome 6"/>
</dbReference>
<comment type="caution">
    <text evidence="8">The sequence shown here is derived from an EMBL/GenBank/DDBJ whole genome shotgun (WGS) entry which is preliminary data.</text>
</comment>
<dbReference type="Gene3D" id="4.10.280.10">
    <property type="entry name" value="Helix-loop-helix DNA-binding domain"/>
    <property type="match status" value="1"/>
</dbReference>
<accession>A0A8K0IAE3</accession>
<dbReference type="PANTHER" id="PTHR45914">
    <property type="entry name" value="TRANSCRIPTION FACTOR HEC3-RELATED"/>
    <property type="match status" value="1"/>
</dbReference>
<feature type="compositionally biased region" description="Polar residues" evidence="6">
    <location>
        <begin position="444"/>
        <end position="454"/>
    </location>
</feature>
<dbReference type="InterPro" id="IPR011598">
    <property type="entry name" value="bHLH_dom"/>
</dbReference>
<reference evidence="8" key="1">
    <citation type="journal article" date="2017" name="Gigascience">
        <title>The genome draft of coconut (Cocos nucifera).</title>
        <authorList>
            <person name="Xiao Y."/>
            <person name="Xu P."/>
            <person name="Fan H."/>
            <person name="Baudouin L."/>
            <person name="Xia W."/>
            <person name="Bocs S."/>
            <person name="Xu J."/>
            <person name="Li Q."/>
            <person name="Guo A."/>
            <person name="Zhou L."/>
            <person name="Li J."/>
            <person name="Wu Y."/>
            <person name="Ma Z."/>
            <person name="Armero A."/>
            <person name="Issali A.E."/>
            <person name="Liu N."/>
            <person name="Peng M."/>
            <person name="Yang Y."/>
        </authorList>
    </citation>
    <scope>NUCLEOTIDE SEQUENCE</scope>
    <source>
        <tissue evidence="8">Spear leaf of Hainan Tall coconut</tissue>
    </source>
</reference>
<evidence type="ECO:0000256" key="3">
    <source>
        <dbReference type="ARBA" id="ARBA00023015"/>
    </source>
</evidence>
<feature type="region of interest" description="Disordered" evidence="6">
    <location>
        <begin position="444"/>
        <end position="463"/>
    </location>
</feature>
<dbReference type="GO" id="GO:0046983">
    <property type="term" value="F:protein dimerization activity"/>
    <property type="evidence" value="ECO:0007669"/>
    <property type="project" value="InterPro"/>
</dbReference>
<evidence type="ECO:0000313" key="8">
    <source>
        <dbReference type="EMBL" id="KAG1346380.1"/>
    </source>
</evidence>
<feature type="region of interest" description="Disordered" evidence="6">
    <location>
        <begin position="211"/>
        <end position="272"/>
    </location>
</feature>
<comment type="subcellular location">
    <subcellularLocation>
        <location evidence="1">Nucleus</location>
    </subcellularLocation>
</comment>
<evidence type="ECO:0000259" key="7">
    <source>
        <dbReference type="PROSITE" id="PS50888"/>
    </source>
</evidence>
<reference evidence="8" key="2">
    <citation type="submission" date="2019-07" db="EMBL/GenBank/DDBJ databases">
        <authorList>
            <person name="Yang Y."/>
            <person name="Bocs S."/>
            <person name="Baudouin L."/>
        </authorList>
    </citation>
    <scope>NUCLEOTIDE SEQUENCE</scope>
    <source>
        <tissue evidence="8">Spear leaf of Hainan Tall coconut</tissue>
    </source>
</reference>
<evidence type="ECO:0000256" key="1">
    <source>
        <dbReference type="ARBA" id="ARBA00004123"/>
    </source>
</evidence>
<evidence type="ECO:0000313" key="9">
    <source>
        <dbReference type="Proteomes" id="UP000797356"/>
    </source>
</evidence>
<comment type="similarity">
    <text evidence="2">Belongs to the bHLH protein family.</text>
</comment>
<dbReference type="AlphaFoldDB" id="A0A8K0IAE3"/>
<protein>
    <submittedName>
        <fullName evidence="8">Transcription factor bHLH87</fullName>
    </submittedName>
</protein>
<gene>
    <name evidence="8" type="ORF">COCNU_06G002090</name>
</gene>
<feature type="region of interest" description="Disordered" evidence="6">
    <location>
        <begin position="299"/>
        <end position="320"/>
    </location>
</feature>
<dbReference type="PROSITE" id="PS50888">
    <property type="entry name" value="BHLH"/>
    <property type="match status" value="1"/>
</dbReference>
<dbReference type="CDD" id="cd11454">
    <property type="entry name" value="bHLH_AtIND_like"/>
    <property type="match status" value="1"/>
</dbReference>
<keyword evidence="5" id="KW-0539">Nucleus</keyword>
<feature type="compositionally biased region" description="Polar residues" evidence="6">
    <location>
        <begin position="239"/>
        <end position="255"/>
    </location>
</feature>
<organism evidence="8 9">
    <name type="scientific">Cocos nucifera</name>
    <name type="common">Coconut palm</name>
    <dbReference type="NCBI Taxonomy" id="13894"/>
    <lineage>
        <taxon>Eukaryota</taxon>
        <taxon>Viridiplantae</taxon>
        <taxon>Streptophyta</taxon>
        <taxon>Embryophyta</taxon>
        <taxon>Tracheophyta</taxon>
        <taxon>Spermatophyta</taxon>
        <taxon>Magnoliopsida</taxon>
        <taxon>Liliopsida</taxon>
        <taxon>Arecaceae</taxon>
        <taxon>Arecoideae</taxon>
        <taxon>Cocoseae</taxon>
        <taxon>Attaleinae</taxon>
        <taxon>Cocos</taxon>
    </lineage>
</organism>
<name>A0A8K0IAE3_COCNU</name>
<dbReference type="InterPro" id="IPR036638">
    <property type="entry name" value="HLH_DNA-bd_sf"/>
</dbReference>
<keyword evidence="4" id="KW-0804">Transcription</keyword>
<dbReference type="SUPFAM" id="SSF47459">
    <property type="entry name" value="HLH, helix-loop-helix DNA-binding domain"/>
    <property type="match status" value="1"/>
</dbReference>
<dbReference type="SMART" id="SM00353">
    <property type="entry name" value="HLH"/>
    <property type="match status" value="1"/>
</dbReference>
<evidence type="ECO:0000256" key="5">
    <source>
        <dbReference type="ARBA" id="ARBA00023242"/>
    </source>
</evidence>
<dbReference type="EMBL" id="CM017877">
    <property type="protein sequence ID" value="KAG1346380.1"/>
    <property type="molecule type" value="Genomic_DNA"/>
</dbReference>
<sequence>MCQQAISLSLHQSDGATNRIYHKGTNSEMDSLGWDNSTDIRSDISSIPSFLWSNQYDNFSESNEDCSNTSEKVELDQAFFTSGLELQGVQASEMSSSFDSVKEMVEMFAPALDSINNNLDLDFLQRHEAISLADDSVPEKSGISTTWGDALSSQLCSSLPLITRSKAVGPFDSLTKNFGSSEELRVLSNITNDEEGISTIFSSSENVHNLSYGGKTSSGESENHGSFNHHQSNRDEMPSVSQGSSKPDQTQSGISNPDKARAEQAKGKPITTKRKLEENKYFCNLLQLDSSNTEGGFHISFGNGRKPKKSRSEKRSGSSSIYFDHESRYEPDTEAIAQVKEMIYRAAALRPVNLGVEESVEKPKRKNVRISSDPQTVAARHRRERIGERLRVLQRLVPGGSKMDTASMLDEAANYLKFLKSQVKALETLGSRLDNMNSTATLPFPTPFNQTSPMHTLFTHPKP</sequence>
<dbReference type="InterPro" id="IPR045843">
    <property type="entry name" value="IND-like"/>
</dbReference>
<keyword evidence="9" id="KW-1185">Reference proteome</keyword>